<accession>A0A8H5BFT3</accession>
<evidence type="ECO:0000256" key="1">
    <source>
        <dbReference type="ARBA" id="ARBA00009003"/>
    </source>
</evidence>
<keyword evidence="4" id="KW-1133">Transmembrane helix</keyword>
<keyword evidence="4" id="KW-0812">Transmembrane</keyword>
<evidence type="ECO:0008006" key="7">
    <source>
        <dbReference type="Google" id="ProtNLM"/>
    </source>
</evidence>
<feature type="region of interest" description="Disordered" evidence="3">
    <location>
        <begin position="436"/>
        <end position="541"/>
    </location>
</feature>
<dbReference type="Proteomes" id="UP000567179">
    <property type="component" value="Unassembled WGS sequence"/>
</dbReference>
<dbReference type="InterPro" id="IPR051706">
    <property type="entry name" value="Glycosyltransferase_domain"/>
</dbReference>
<dbReference type="PANTHER" id="PTHR32385:SF15">
    <property type="entry name" value="INOSITOL PHOSPHOCERAMIDE MANNOSYLTRANSFERASE 1"/>
    <property type="match status" value="1"/>
</dbReference>
<comment type="similarity">
    <text evidence="1">Belongs to the glycosyltransferase 32 family.</text>
</comment>
<dbReference type="PANTHER" id="PTHR32385">
    <property type="entry name" value="MANNOSYL PHOSPHORYLINOSITOL CERAMIDE SYNTHASE"/>
    <property type="match status" value="1"/>
</dbReference>
<dbReference type="GO" id="GO:0016020">
    <property type="term" value="C:membrane"/>
    <property type="evidence" value="ECO:0007669"/>
    <property type="project" value="GOC"/>
</dbReference>
<dbReference type="InterPro" id="IPR029044">
    <property type="entry name" value="Nucleotide-diphossugar_trans"/>
</dbReference>
<feature type="transmembrane region" description="Helical" evidence="4">
    <location>
        <begin position="7"/>
        <end position="33"/>
    </location>
</feature>
<dbReference type="EMBL" id="JAACJJ010000028">
    <property type="protein sequence ID" value="KAF5322359.1"/>
    <property type="molecule type" value="Genomic_DNA"/>
</dbReference>
<keyword evidence="4" id="KW-0472">Membrane</keyword>
<proteinExistence type="inferred from homology"/>
<evidence type="ECO:0000313" key="6">
    <source>
        <dbReference type="Proteomes" id="UP000567179"/>
    </source>
</evidence>
<evidence type="ECO:0000256" key="4">
    <source>
        <dbReference type="SAM" id="Phobius"/>
    </source>
</evidence>
<dbReference type="GO" id="GO:0000030">
    <property type="term" value="F:mannosyltransferase activity"/>
    <property type="evidence" value="ECO:0007669"/>
    <property type="project" value="TreeGrafter"/>
</dbReference>
<protein>
    <recommendedName>
        <fullName evidence="7">Glycosyltransferase family 32 protein</fullName>
    </recommendedName>
</protein>
<dbReference type="Pfam" id="PF04488">
    <property type="entry name" value="Gly_transf_sug"/>
    <property type="match status" value="1"/>
</dbReference>
<keyword evidence="6" id="KW-1185">Reference proteome</keyword>
<keyword evidence="2" id="KW-0808">Transferase</keyword>
<dbReference type="AlphaFoldDB" id="A0A8H5BFT3"/>
<gene>
    <name evidence="5" type="ORF">D9619_000797</name>
</gene>
<comment type="caution">
    <text evidence="5">The sequence shown here is derived from an EMBL/GenBank/DDBJ whole genome shotgun (WGS) entry which is preliminary data.</text>
</comment>
<evidence type="ECO:0000256" key="3">
    <source>
        <dbReference type="SAM" id="MobiDB-lite"/>
    </source>
</evidence>
<dbReference type="InterPro" id="IPR007577">
    <property type="entry name" value="GlycoTrfase_DXD_sugar-bd_CS"/>
</dbReference>
<dbReference type="GO" id="GO:0051999">
    <property type="term" value="P:mannosyl-inositol phosphorylceramide biosynthetic process"/>
    <property type="evidence" value="ECO:0007669"/>
    <property type="project" value="TreeGrafter"/>
</dbReference>
<dbReference type="Gene3D" id="3.90.550.20">
    <property type="match status" value="1"/>
</dbReference>
<evidence type="ECO:0000256" key="2">
    <source>
        <dbReference type="ARBA" id="ARBA00022679"/>
    </source>
</evidence>
<feature type="compositionally biased region" description="Low complexity" evidence="3">
    <location>
        <begin position="489"/>
        <end position="504"/>
    </location>
</feature>
<dbReference type="OrthoDB" id="3647at2759"/>
<dbReference type="FunFam" id="3.90.550.20:FF:000005">
    <property type="entry name" value="Unplaced genomic scaffold supercont1.17, whole genome shotgun sequence"/>
    <property type="match status" value="1"/>
</dbReference>
<evidence type="ECO:0000313" key="5">
    <source>
        <dbReference type="EMBL" id="KAF5322359.1"/>
    </source>
</evidence>
<sequence length="541" mass="60723">MSRRRTIYAFLSVLALFLLGTVVVLSSVTYYLAIDPAAYLSEKEVPILDNITRWDNTAHGDVERIPRIIHQTWKSETLPVKWQGISQACRDMMPDYEYMLWTDAGSREFIAKHYPWFLDTFDNYTYPIQRADVIRYFILYHYGGVYIDLDIGCLKPMDPLLIYPVILPKTIPVGVSNDLMFSEKGHPMLEQTIHNLIKFDHSWILNYPTVMFSTGPMFLSAQYGLYTASHPNTALSDIRILPKSLYGKNARDGEAPNSFFSHFYGSSWHADDAAFIGFLGHWGKILMWIGLAILIIGLLRLPSKSGRRFTRGYEVVFPRLSRSGRWHLHLSRRSSFSASGTSTQLPSPVSDDSSAEGGLPIIHLPFDDDLRPDDPYAGRTSSPLVEAFRRVRNRVSSTIHSYQEVPDTPIRPRRGANGNRGVLFFLPAMFAPAPEIELQAPPPGRQPYRPLARSRGGANNHGSSLYPPEKIQMMQEDLEMGRGGGGSSGSSTNASSSSSSSPRLSGDEYTSFVDIEHNNRNARQSSRSRSSSRATTLVGDR</sequence>
<name>A0A8H5BFT3_9AGAR</name>
<feature type="transmembrane region" description="Helical" evidence="4">
    <location>
        <begin position="285"/>
        <end position="301"/>
    </location>
</feature>
<dbReference type="SUPFAM" id="SSF53448">
    <property type="entry name" value="Nucleotide-diphospho-sugar transferases"/>
    <property type="match status" value="1"/>
</dbReference>
<organism evidence="5 6">
    <name type="scientific">Psilocybe cf. subviscida</name>
    <dbReference type="NCBI Taxonomy" id="2480587"/>
    <lineage>
        <taxon>Eukaryota</taxon>
        <taxon>Fungi</taxon>
        <taxon>Dikarya</taxon>
        <taxon>Basidiomycota</taxon>
        <taxon>Agaricomycotina</taxon>
        <taxon>Agaricomycetes</taxon>
        <taxon>Agaricomycetidae</taxon>
        <taxon>Agaricales</taxon>
        <taxon>Agaricineae</taxon>
        <taxon>Strophariaceae</taxon>
        <taxon>Psilocybe</taxon>
    </lineage>
</organism>
<feature type="compositionally biased region" description="Low complexity" evidence="3">
    <location>
        <begin position="521"/>
        <end position="534"/>
    </location>
</feature>
<reference evidence="5 6" key="1">
    <citation type="journal article" date="2020" name="ISME J.">
        <title>Uncovering the hidden diversity of litter-decomposition mechanisms in mushroom-forming fungi.</title>
        <authorList>
            <person name="Floudas D."/>
            <person name="Bentzer J."/>
            <person name="Ahren D."/>
            <person name="Johansson T."/>
            <person name="Persson P."/>
            <person name="Tunlid A."/>
        </authorList>
    </citation>
    <scope>NUCLEOTIDE SEQUENCE [LARGE SCALE GENOMIC DNA]</scope>
    <source>
        <strain evidence="5 6">CBS 101986</strain>
    </source>
</reference>